<keyword evidence="5 10" id="KW-0997">Cell inner membrane</keyword>
<comment type="similarity">
    <text evidence="2 10">Belongs to the GSP K family.</text>
</comment>
<evidence type="ECO:0000256" key="10">
    <source>
        <dbReference type="PIRNR" id="PIRNR002786"/>
    </source>
</evidence>
<dbReference type="GO" id="GO:0009306">
    <property type="term" value="P:protein secretion"/>
    <property type="evidence" value="ECO:0007669"/>
    <property type="project" value="InterPro"/>
</dbReference>
<evidence type="ECO:0000256" key="8">
    <source>
        <dbReference type="ARBA" id="ARBA00022989"/>
    </source>
</evidence>
<dbReference type="InterPro" id="IPR005628">
    <property type="entry name" value="GspK"/>
</dbReference>
<keyword evidence="13" id="KW-1185">Reference proteome</keyword>
<evidence type="ECO:0000313" key="12">
    <source>
        <dbReference type="EMBL" id="OAI10082.1"/>
    </source>
</evidence>
<evidence type="ECO:0000256" key="3">
    <source>
        <dbReference type="ARBA" id="ARBA00022448"/>
    </source>
</evidence>
<gene>
    <name evidence="12" type="ORF">A1359_01980</name>
</gene>
<keyword evidence="7" id="KW-0653">Protein transport</keyword>
<dbReference type="InterPro" id="IPR049031">
    <property type="entry name" value="T2SSK_SAM-like_1st"/>
</dbReference>
<dbReference type="PANTHER" id="PTHR38831:SF2">
    <property type="entry name" value="TYPE II SECRETION SYSTEM PROTEIN K"/>
    <property type="match status" value="1"/>
</dbReference>
<evidence type="ECO:0000256" key="4">
    <source>
        <dbReference type="ARBA" id="ARBA00022475"/>
    </source>
</evidence>
<dbReference type="SUPFAM" id="SSF158544">
    <property type="entry name" value="GspK insert domain-like"/>
    <property type="match status" value="1"/>
</dbReference>
<evidence type="ECO:0000256" key="2">
    <source>
        <dbReference type="ARBA" id="ARBA00007246"/>
    </source>
</evidence>
<dbReference type="STRING" id="980561.A1359_01980"/>
<dbReference type="Pfam" id="PF21687">
    <property type="entry name" value="T2SSK_1st"/>
    <property type="match status" value="1"/>
</dbReference>
<dbReference type="Gene3D" id="1.10.40.60">
    <property type="entry name" value="EpsJ-like"/>
    <property type="match status" value="1"/>
</dbReference>
<dbReference type="Proteomes" id="UP000078476">
    <property type="component" value="Unassembled WGS sequence"/>
</dbReference>
<dbReference type="GO" id="GO:0005886">
    <property type="term" value="C:plasma membrane"/>
    <property type="evidence" value="ECO:0007669"/>
    <property type="project" value="UniProtKB-SubCell"/>
</dbReference>
<keyword evidence="4 10" id="KW-1003">Cell membrane</keyword>
<keyword evidence="8" id="KW-1133">Transmembrane helix</keyword>
<dbReference type="EMBL" id="LUUI01000160">
    <property type="protein sequence ID" value="OAI10082.1"/>
    <property type="molecule type" value="Genomic_DNA"/>
</dbReference>
<evidence type="ECO:0000256" key="1">
    <source>
        <dbReference type="ARBA" id="ARBA00004533"/>
    </source>
</evidence>
<evidence type="ECO:0000256" key="5">
    <source>
        <dbReference type="ARBA" id="ARBA00022519"/>
    </source>
</evidence>
<name>A0A177MWT1_9GAMM</name>
<feature type="domain" description="T2SS protein K first SAM-like" evidence="11">
    <location>
        <begin position="115"/>
        <end position="206"/>
    </location>
</feature>
<accession>A0A177MWT1</accession>
<keyword evidence="9 10" id="KW-0472">Membrane</keyword>
<evidence type="ECO:0000259" key="11">
    <source>
        <dbReference type="Pfam" id="PF21687"/>
    </source>
</evidence>
<evidence type="ECO:0000256" key="6">
    <source>
        <dbReference type="ARBA" id="ARBA00022692"/>
    </source>
</evidence>
<dbReference type="PANTHER" id="PTHR38831">
    <property type="entry name" value="TYPE II SECRETION SYSTEM PROTEIN K"/>
    <property type="match status" value="1"/>
</dbReference>
<keyword evidence="3 10" id="KW-0813">Transport</keyword>
<dbReference type="PIRSF" id="PIRSF002786">
    <property type="entry name" value="XcpX"/>
    <property type="match status" value="1"/>
</dbReference>
<proteinExistence type="inferred from homology"/>
<protein>
    <recommendedName>
        <fullName evidence="10">Type II secretion system protein K</fullName>
    </recommendedName>
</protein>
<sequence>MKAVLMAIFVKPPMPQNNLRQQGLALVIVIWILTLLTLMAGSFAMSMRRDSSVSLAIKNNAQALALAESGIMRAVFMLNQADPDMRWQADGTVYEIVADESRIRLRIFAESGKVDINASSEAQIGALLKSVLQDDWQQQQLLNALLDWRDADDDTRTQGAERRQYKQTGLFYSPSNAAFQSLEELQLVLGMNERIFSAIRPFITVYSGETEVNQRFASPEMLAVLAEDLKDRNIEDVALQKRLQAENDLMSNEHDSEQAFISENQTYTIIAEAIVQNEASAGLEVVVKSPGNDGFTPFEIMDWKQSLQALSSFNDEMESPIITIQDEFRYDDRY</sequence>
<keyword evidence="6" id="KW-0812">Transmembrane</keyword>
<comment type="caution">
    <text evidence="12">The sequence shown here is derived from an EMBL/GenBank/DDBJ whole genome shotgun (WGS) entry which is preliminary data.</text>
</comment>
<evidence type="ECO:0000313" key="13">
    <source>
        <dbReference type="Proteomes" id="UP000078476"/>
    </source>
</evidence>
<dbReference type="AlphaFoldDB" id="A0A177MWT1"/>
<organism evidence="12 13">
    <name type="scientific">Methylomonas lenta</name>
    <dbReference type="NCBI Taxonomy" id="980561"/>
    <lineage>
        <taxon>Bacteria</taxon>
        <taxon>Pseudomonadati</taxon>
        <taxon>Pseudomonadota</taxon>
        <taxon>Gammaproteobacteria</taxon>
        <taxon>Methylococcales</taxon>
        <taxon>Methylococcaceae</taxon>
        <taxon>Methylomonas</taxon>
    </lineage>
</organism>
<dbReference type="InterPro" id="IPR038072">
    <property type="entry name" value="GspK_central_sf"/>
</dbReference>
<reference evidence="12 13" key="1">
    <citation type="submission" date="2016-03" db="EMBL/GenBank/DDBJ databases">
        <authorList>
            <person name="Ploux O."/>
        </authorList>
    </citation>
    <scope>NUCLEOTIDE SEQUENCE [LARGE SCALE GENOMIC DNA]</scope>
    <source>
        <strain evidence="12 13">R-45370</strain>
    </source>
</reference>
<evidence type="ECO:0000256" key="9">
    <source>
        <dbReference type="ARBA" id="ARBA00023136"/>
    </source>
</evidence>
<dbReference type="RefSeq" id="WP_066987657.1">
    <property type="nucleotide sequence ID" value="NZ_LUUI01000160.1"/>
</dbReference>
<comment type="subcellular location">
    <subcellularLocation>
        <location evidence="1 10">Cell inner membrane</location>
    </subcellularLocation>
</comment>
<evidence type="ECO:0000256" key="7">
    <source>
        <dbReference type="ARBA" id="ARBA00022927"/>
    </source>
</evidence>